<gene>
    <name evidence="4" type="ORF">GCM10009067_41780</name>
</gene>
<name>A0A830F561_9EURY</name>
<reference evidence="4" key="2">
    <citation type="submission" date="2020-09" db="EMBL/GenBank/DDBJ databases">
        <authorList>
            <person name="Sun Q."/>
            <person name="Ohkuma M."/>
        </authorList>
    </citation>
    <scope>NUCLEOTIDE SEQUENCE</scope>
    <source>
        <strain evidence="4">JCM 19018</strain>
    </source>
</reference>
<organism evidence="4 5">
    <name type="scientific">Haloarcula sebkhae</name>
    <dbReference type="NCBI Taxonomy" id="932660"/>
    <lineage>
        <taxon>Archaea</taxon>
        <taxon>Methanobacteriati</taxon>
        <taxon>Methanobacteriota</taxon>
        <taxon>Stenosarchaea group</taxon>
        <taxon>Halobacteria</taxon>
        <taxon>Halobacteriales</taxon>
        <taxon>Haloarculaceae</taxon>
        <taxon>Haloarcula</taxon>
    </lineage>
</organism>
<feature type="domain" description="HTH bat-type" evidence="3">
    <location>
        <begin position="89"/>
        <end position="129"/>
    </location>
</feature>
<dbReference type="EMBL" id="BMPD01000015">
    <property type="protein sequence ID" value="GGK85287.1"/>
    <property type="molecule type" value="Genomic_DNA"/>
</dbReference>
<sequence>METDDKTVYELHVELADTPFTSIDDGRSGVAKMKSTTITPDGWRETKVFKDHVTFNEFRMMMEENGVSLDLISIAPNSPESDDLHQDGLTERQREALSLAVSRGYYESPRQVTVEELAEELGISQPSLSPRSSVAVSANS</sequence>
<dbReference type="RefSeq" id="WP_004592138.1">
    <property type="nucleotide sequence ID" value="NZ_BMPD01000015.1"/>
</dbReference>
<comment type="caution">
    <text evidence="4">The sequence shown here is derived from an EMBL/GenBank/DDBJ whole genome shotgun (WGS) entry which is preliminary data.</text>
</comment>
<keyword evidence="2" id="KW-0804">Transcription</keyword>
<evidence type="ECO:0000313" key="5">
    <source>
        <dbReference type="Proteomes" id="UP000614221"/>
    </source>
</evidence>
<evidence type="ECO:0000259" key="3">
    <source>
        <dbReference type="Pfam" id="PF04967"/>
    </source>
</evidence>
<keyword evidence="1" id="KW-0805">Transcription regulation</keyword>
<dbReference type="AlphaFoldDB" id="A0A830F561"/>
<dbReference type="PANTHER" id="PTHR34236">
    <property type="entry name" value="DIMETHYL SULFOXIDE REDUCTASE TRANSCRIPTIONAL ACTIVATOR"/>
    <property type="match status" value="1"/>
</dbReference>
<accession>A0A830F561</accession>
<reference evidence="4" key="1">
    <citation type="journal article" date="2014" name="Int. J. Syst. Evol. Microbiol.">
        <title>Complete genome sequence of Corynebacterium casei LMG S-19264T (=DSM 44701T), isolated from a smear-ripened cheese.</title>
        <authorList>
            <consortium name="US DOE Joint Genome Institute (JGI-PGF)"/>
            <person name="Walter F."/>
            <person name="Albersmeier A."/>
            <person name="Kalinowski J."/>
            <person name="Ruckert C."/>
        </authorList>
    </citation>
    <scope>NUCLEOTIDE SEQUENCE</scope>
    <source>
        <strain evidence="4">JCM 19018</strain>
    </source>
</reference>
<evidence type="ECO:0000313" key="4">
    <source>
        <dbReference type="EMBL" id="GGK85287.1"/>
    </source>
</evidence>
<dbReference type="Proteomes" id="UP000614221">
    <property type="component" value="Unassembled WGS sequence"/>
</dbReference>
<protein>
    <recommendedName>
        <fullName evidence="3">HTH bat-type domain-containing protein</fullName>
    </recommendedName>
</protein>
<dbReference type="InterPro" id="IPR007050">
    <property type="entry name" value="HTH_bacterioopsin"/>
</dbReference>
<evidence type="ECO:0000256" key="2">
    <source>
        <dbReference type="ARBA" id="ARBA00023163"/>
    </source>
</evidence>
<dbReference type="Pfam" id="PF04967">
    <property type="entry name" value="HTH_10"/>
    <property type="match status" value="1"/>
</dbReference>
<proteinExistence type="predicted"/>
<evidence type="ECO:0000256" key="1">
    <source>
        <dbReference type="ARBA" id="ARBA00023015"/>
    </source>
</evidence>
<dbReference type="PANTHER" id="PTHR34236:SF1">
    <property type="entry name" value="DIMETHYL SULFOXIDE REDUCTASE TRANSCRIPTIONAL ACTIVATOR"/>
    <property type="match status" value="1"/>
</dbReference>